<accession>A0A514CL77</accession>
<gene>
    <name evidence="1" type="ORF">FKX85_16640</name>
</gene>
<dbReference type="KEGG" id="echi:FKX85_16640"/>
<keyword evidence="2" id="KW-1185">Reference proteome</keyword>
<name>A0A514CL77_9BACT</name>
<organism evidence="1 2">
    <name type="scientific">Echinicola soli</name>
    <dbReference type="NCBI Taxonomy" id="2591634"/>
    <lineage>
        <taxon>Bacteria</taxon>
        <taxon>Pseudomonadati</taxon>
        <taxon>Bacteroidota</taxon>
        <taxon>Cytophagia</taxon>
        <taxon>Cytophagales</taxon>
        <taxon>Cyclobacteriaceae</taxon>
        <taxon>Echinicola</taxon>
    </lineage>
</organism>
<sequence length="116" mass="13817">MGTPSNDRENTLNELLNFERRLVELRYSLSVLEWDSEEEIVTLTLNHLKNILNRYLEKELSDNDIYEWANLIEMREDIRLDPTHEDLLKELIFELANPEINGSLTKERSLEMRALK</sequence>
<dbReference type="Proteomes" id="UP000316614">
    <property type="component" value="Chromosome"/>
</dbReference>
<dbReference type="AlphaFoldDB" id="A0A514CL77"/>
<evidence type="ECO:0000313" key="1">
    <source>
        <dbReference type="EMBL" id="QDH80579.1"/>
    </source>
</evidence>
<proteinExistence type="predicted"/>
<dbReference type="EMBL" id="CP041253">
    <property type="protein sequence ID" value="QDH80579.1"/>
    <property type="molecule type" value="Genomic_DNA"/>
</dbReference>
<protein>
    <submittedName>
        <fullName evidence="1">Uncharacterized protein</fullName>
    </submittedName>
</protein>
<dbReference type="OrthoDB" id="7595800at2"/>
<dbReference type="RefSeq" id="WP_141615809.1">
    <property type="nucleotide sequence ID" value="NZ_CP041253.1"/>
</dbReference>
<reference evidence="1 2" key="1">
    <citation type="submission" date="2019-06" db="EMBL/GenBank/DDBJ databases">
        <title>Echinicola alkalisoli sp. nov. isolated from saline soil.</title>
        <authorList>
            <person name="Sun J.-Q."/>
            <person name="Xu L."/>
        </authorList>
    </citation>
    <scope>NUCLEOTIDE SEQUENCE [LARGE SCALE GENOMIC DNA]</scope>
    <source>
        <strain evidence="1 2">LN3S3</strain>
    </source>
</reference>
<evidence type="ECO:0000313" key="2">
    <source>
        <dbReference type="Proteomes" id="UP000316614"/>
    </source>
</evidence>